<feature type="modified residue" description="4-aspartylphosphate" evidence="4">
    <location>
        <position position="53"/>
    </location>
</feature>
<evidence type="ECO:0000256" key="3">
    <source>
        <dbReference type="ARBA" id="ARBA00023163"/>
    </source>
</evidence>
<dbReference type="InterPro" id="IPR036388">
    <property type="entry name" value="WH-like_DNA-bd_sf"/>
</dbReference>
<protein>
    <submittedName>
        <fullName evidence="7">Response regulator protein TmoT</fullName>
    </submittedName>
</protein>
<dbReference type="PANTHER" id="PTHR44688:SF16">
    <property type="entry name" value="DNA-BINDING TRANSCRIPTIONAL ACTIVATOR DEVR_DOSR"/>
    <property type="match status" value="1"/>
</dbReference>
<dbReference type="SMART" id="SM00421">
    <property type="entry name" value="HTH_LUXR"/>
    <property type="match status" value="1"/>
</dbReference>
<evidence type="ECO:0000256" key="2">
    <source>
        <dbReference type="ARBA" id="ARBA00023125"/>
    </source>
</evidence>
<organism evidence="7 8">
    <name type="scientific">Mesorhizobium ventifaucium</name>
    <dbReference type="NCBI Taxonomy" id="666020"/>
    <lineage>
        <taxon>Bacteria</taxon>
        <taxon>Pseudomonadati</taxon>
        <taxon>Pseudomonadota</taxon>
        <taxon>Alphaproteobacteria</taxon>
        <taxon>Hyphomicrobiales</taxon>
        <taxon>Phyllobacteriaceae</taxon>
        <taxon>Mesorhizobium</taxon>
    </lineage>
</organism>
<dbReference type="Pfam" id="PF00196">
    <property type="entry name" value="GerE"/>
    <property type="match status" value="1"/>
</dbReference>
<dbReference type="RefSeq" id="WP_254026116.1">
    <property type="nucleotide sequence ID" value="NZ_CAKXZS010000023.1"/>
</dbReference>
<keyword evidence="1" id="KW-0805">Transcription regulation</keyword>
<dbReference type="Gene3D" id="1.10.10.10">
    <property type="entry name" value="Winged helix-like DNA-binding domain superfamily/Winged helix DNA-binding domain"/>
    <property type="match status" value="1"/>
</dbReference>
<evidence type="ECO:0000256" key="4">
    <source>
        <dbReference type="PROSITE-ProRule" id="PRU00169"/>
    </source>
</evidence>
<dbReference type="PROSITE" id="PS50043">
    <property type="entry name" value="HTH_LUXR_2"/>
    <property type="match status" value="1"/>
</dbReference>
<reference evidence="7" key="1">
    <citation type="submission" date="2022-03" db="EMBL/GenBank/DDBJ databases">
        <authorList>
            <person name="Brunel B."/>
        </authorList>
    </citation>
    <scope>NUCLEOTIDE SEQUENCE</scope>
    <source>
        <strain evidence="7">STM4922sample</strain>
    </source>
</reference>
<dbReference type="Proteomes" id="UP001152604">
    <property type="component" value="Unassembled WGS sequence"/>
</dbReference>
<feature type="domain" description="Response regulatory" evidence="6">
    <location>
        <begin position="4"/>
        <end position="118"/>
    </location>
</feature>
<dbReference type="SUPFAM" id="SSF46894">
    <property type="entry name" value="C-terminal effector domain of the bipartite response regulators"/>
    <property type="match status" value="1"/>
</dbReference>
<dbReference type="SUPFAM" id="SSF52172">
    <property type="entry name" value="CheY-like"/>
    <property type="match status" value="1"/>
</dbReference>
<evidence type="ECO:0000259" key="5">
    <source>
        <dbReference type="PROSITE" id="PS50043"/>
    </source>
</evidence>
<name>A0ABM9DZ44_9HYPH</name>
<dbReference type="EMBL" id="CAKXZS010000023">
    <property type="protein sequence ID" value="CAH2402054.1"/>
    <property type="molecule type" value="Genomic_DNA"/>
</dbReference>
<dbReference type="Gene3D" id="3.40.50.2300">
    <property type="match status" value="1"/>
</dbReference>
<dbReference type="InterPro" id="IPR016032">
    <property type="entry name" value="Sig_transdc_resp-reg_C-effctor"/>
</dbReference>
<dbReference type="PANTHER" id="PTHR44688">
    <property type="entry name" value="DNA-BINDING TRANSCRIPTIONAL ACTIVATOR DEVR_DOSR"/>
    <property type="match status" value="1"/>
</dbReference>
<feature type="domain" description="HTH luxR-type" evidence="5">
    <location>
        <begin position="134"/>
        <end position="199"/>
    </location>
</feature>
<proteinExistence type="predicted"/>
<keyword evidence="3" id="KW-0804">Transcription</keyword>
<evidence type="ECO:0000313" key="8">
    <source>
        <dbReference type="Proteomes" id="UP001152604"/>
    </source>
</evidence>
<dbReference type="PROSITE" id="PS50110">
    <property type="entry name" value="RESPONSE_REGULATORY"/>
    <property type="match status" value="1"/>
</dbReference>
<dbReference type="CDD" id="cd06170">
    <property type="entry name" value="LuxR_C_like"/>
    <property type="match status" value="1"/>
</dbReference>
<keyword evidence="4" id="KW-0597">Phosphoprotein</keyword>
<keyword evidence="8" id="KW-1185">Reference proteome</keyword>
<keyword evidence="2" id="KW-0238">DNA-binding</keyword>
<dbReference type="InterPro" id="IPR000792">
    <property type="entry name" value="Tscrpt_reg_LuxR_C"/>
</dbReference>
<dbReference type="Pfam" id="PF00072">
    <property type="entry name" value="Response_reg"/>
    <property type="match status" value="1"/>
</dbReference>
<evidence type="ECO:0000259" key="6">
    <source>
        <dbReference type="PROSITE" id="PS50110"/>
    </source>
</evidence>
<dbReference type="InterPro" id="IPR001789">
    <property type="entry name" value="Sig_transdc_resp-reg_receiver"/>
</dbReference>
<dbReference type="SMART" id="SM00448">
    <property type="entry name" value="REC"/>
    <property type="match status" value="1"/>
</dbReference>
<dbReference type="PRINTS" id="PR00038">
    <property type="entry name" value="HTHLUXR"/>
</dbReference>
<evidence type="ECO:0000256" key="1">
    <source>
        <dbReference type="ARBA" id="ARBA00023015"/>
    </source>
</evidence>
<evidence type="ECO:0000313" key="7">
    <source>
        <dbReference type="EMBL" id="CAH2402054.1"/>
    </source>
</evidence>
<gene>
    <name evidence="7" type="primary">tmoT</name>
    <name evidence="7" type="ORF">MES4922_30428</name>
</gene>
<comment type="caution">
    <text evidence="7">The sequence shown here is derived from an EMBL/GenBank/DDBJ whole genome shotgun (WGS) entry which is preliminary data.</text>
</comment>
<dbReference type="InterPro" id="IPR011006">
    <property type="entry name" value="CheY-like_superfamily"/>
</dbReference>
<accession>A0ABM9DZ44</accession>
<sequence>MTPVIHIVDDDASFRTALGRLVEASGFRVASYGSGEEILSRLPTAEPGCILLDLQMPGLSGADLQDRLSQAAPLLPTVFLTGHGDIATTVRAIKAGAEDFLEKPVSAKDLLEAINRALLQNEKRCAEHHRIDKLHALAAGLTPREFQVFDLVVRGKRNKQVAFELGTSERTVKAHRHAIMEKLEVNSLAEMVSIAERLGLLNAPKRGGSAP</sequence>